<evidence type="ECO:0000256" key="1">
    <source>
        <dbReference type="SAM" id="MobiDB-lite"/>
    </source>
</evidence>
<name>A0A9N9L9N2_9HELO</name>
<feature type="region of interest" description="Disordered" evidence="1">
    <location>
        <begin position="109"/>
        <end position="163"/>
    </location>
</feature>
<dbReference type="EMBL" id="CAJVRM010000009">
    <property type="protein sequence ID" value="CAG8971105.1"/>
    <property type="molecule type" value="Genomic_DNA"/>
</dbReference>
<keyword evidence="3" id="KW-1185">Reference proteome</keyword>
<feature type="compositionally biased region" description="Low complexity" evidence="1">
    <location>
        <begin position="148"/>
        <end position="160"/>
    </location>
</feature>
<sequence length="191" mass="21752">MSSKKTHDRQVLLNDIVNLGFPAAMKCSYCQTHSRNCIMSTRHTRCSECIRVGRSKCDGKPEFLDGYEALARQEEKLEEEEEEAMAKILRLRKQKKFLQRRRNDMMARGFKSLQELDEAEEKEREKEKEMEKKEMEEEAARPASLPTSSGSDSALDLGLDPTFFEAFPPDHEMWATLGFGGGTPEVPPSTG</sequence>
<gene>
    <name evidence="2" type="ORF">HYALB_00014081</name>
</gene>
<dbReference type="OrthoDB" id="3555737at2759"/>
<evidence type="ECO:0000313" key="3">
    <source>
        <dbReference type="Proteomes" id="UP000701801"/>
    </source>
</evidence>
<accession>A0A9N9L9N2</accession>
<organism evidence="2 3">
    <name type="scientific">Hymenoscyphus albidus</name>
    <dbReference type="NCBI Taxonomy" id="595503"/>
    <lineage>
        <taxon>Eukaryota</taxon>
        <taxon>Fungi</taxon>
        <taxon>Dikarya</taxon>
        <taxon>Ascomycota</taxon>
        <taxon>Pezizomycotina</taxon>
        <taxon>Leotiomycetes</taxon>
        <taxon>Helotiales</taxon>
        <taxon>Helotiaceae</taxon>
        <taxon>Hymenoscyphus</taxon>
    </lineage>
</organism>
<evidence type="ECO:0000313" key="2">
    <source>
        <dbReference type="EMBL" id="CAG8971105.1"/>
    </source>
</evidence>
<comment type="caution">
    <text evidence="2">The sequence shown here is derived from an EMBL/GenBank/DDBJ whole genome shotgun (WGS) entry which is preliminary data.</text>
</comment>
<proteinExistence type="predicted"/>
<dbReference type="AlphaFoldDB" id="A0A9N9L9N2"/>
<feature type="compositionally biased region" description="Basic and acidic residues" evidence="1">
    <location>
        <begin position="121"/>
        <end position="140"/>
    </location>
</feature>
<dbReference type="Proteomes" id="UP000701801">
    <property type="component" value="Unassembled WGS sequence"/>
</dbReference>
<protein>
    <submittedName>
        <fullName evidence="2">Uncharacterized protein</fullName>
    </submittedName>
</protein>
<reference evidence="2" key="1">
    <citation type="submission" date="2021-07" db="EMBL/GenBank/DDBJ databases">
        <authorList>
            <person name="Durling M."/>
        </authorList>
    </citation>
    <scope>NUCLEOTIDE SEQUENCE</scope>
</reference>